<dbReference type="AlphaFoldDB" id="A0A151B0I7"/>
<comment type="caution">
    <text evidence="12">The sequence shown here is derived from an EMBL/GenBank/DDBJ whole genome shotgun (WGS) entry which is preliminary data.</text>
</comment>
<dbReference type="PRINTS" id="PR00368">
    <property type="entry name" value="FADPNR"/>
</dbReference>
<reference evidence="12 13" key="1">
    <citation type="submission" date="2016-02" db="EMBL/GenBank/DDBJ databases">
        <title>Genome sequence of Moorella mulderi DSM 14980.</title>
        <authorList>
            <person name="Poehlein A."/>
            <person name="Daniel R."/>
        </authorList>
    </citation>
    <scope>NUCLEOTIDE SEQUENCE [LARGE SCALE GENOMIC DNA]</scope>
    <source>
        <strain evidence="12 13">DSM 14980</strain>
    </source>
</reference>
<keyword evidence="9" id="KW-0812">Transmembrane</keyword>
<dbReference type="PROSITE" id="PS00573">
    <property type="entry name" value="PYRIDINE_REDOX_2"/>
    <property type="match status" value="1"/>
</dbReference>
<gene>
    <name evidence="12" type="primary">trxB_1</name>
    <name evidence="12" type="ORF">MOMUL_01360</name>
</gene>
<evidence type="ECO:0000256" key="6">
    <source>
        <dbReference type="ARBA" id="ARBA00023284"/>
    </source>
</evidence>
<comment type="similarity">
    <text evidence="1 7">Belongs to the class-II pyridine nucleotide-disulfide oxidoreductase family.</text>
</comment>
<protein>
    <recommendedName>
        <fullName evidence="7">Thioredoxin reductase</fullName>
        <ecNumber evidence="7">1.8.1.9</ecNumber>
    </recommendedName>
</protein>
<proteinExistence type="inferred from homology"/>
<evidence type="ECO:0000259" key="10">
    <source>
        <dbReference type="Pfam" id="PF00085"/>
    </source>
</evidence>
<dbReference type="Proteomes" id="UP000075670">
    <property type="component" value="Unassembled WGS sequence"/>
</dbReference>
<dbReference type="GO" id="GO:0019430">
    <property type="term" value="P:removal of superoxide radicals"/>
    <property type="evidence" value="ECO:0007669"/>
    <property type="project" value="UniProtKB-UniRule"/>
</dbReference>
<feature type="domain" description="FAD/NAD(P)-binding" evidence="11">
    <location>
        <begin position="13"/>
        <end position="303"/>
    </location>
</feature>
<dbReference type="InterPro" id="IPR050097">
    <property type="entry name" value="Ferredoxin-NADP_redctase_2"/>
</dbReference>
<comment type="catalytic activity">
    <reaction evidence="7">
        <text>[thioredoxin]-dithiol + NADP(+) = [thioredoxin]-disulfide + NADPH + H(+)</text>
        <dbReference type="Rhea" id="RHEA:20345"/>
        <dbReference type="Rhea" id="RHEA-COMP:10698"/>
        <dbReference type="Rhea" id="RHEA-COMP:10700"/>
        <dbReference type="ChEBI" id="CHEBI:15378"/>
        <dbReference type="ChEBI" id="CHEBI:29950"/>
        <dbReference type="ChEBI" id="CHEBI:50058"/>
        <dbReference type="ChEBI" id="CHEBI:57783"/>
        <dbReference type="ChEBI" id="CHEBI:58349"/>
        <dbReference type="EC" id="1.8.1.9"/>
    </reaction>
</comment>
<keyword evidence="5" id="KW-1015">Disulfide bond</keyword>
<dbReference type="EC" id="1.8.1.9" evidence="7"/>
<dbReference type="SUPFAM" id="SSF52833">
    <property type="entry name" value="Thioredoxin-like"/>
    <property type="match status" value="1"/>
</dbReference>
<keyword evidence="8" id="KW-0521">NADP</keyword>
<dbReference type="PRINTS" id="PR00469">
    <property type="entry name" value="PNDRDTASEII"/>
</dbReference>
<dbReference type="Gene3D" id="3.50.50.60">
    <property type="entry name" value="FAD/NAD(P)-binding domain"/>
    <property type="match status" value="2"/>
</dbReference>
<keyword evidence="3 7" id="KW-0274">FAD</keyword>
<dbReference type="InterPro" id="IPR013766">
    <property type="entry name" value="Thioredoxin_domain"/>
</dbReference>
<dbReference type="InterPro" id="IPR036188">
    <property type="entry name" value="FAD/NAD-bd_sf"/>
</dbReference>
<evidence type="ECO:0000313" key="13">
    <source>
        <dbReference type="Proteomes" id="UP000075670"/>
    </source>
</evidence>
<evidence type="ECO:0000256" key="8">
    <source>
        <dbReference type="RuleBase" id="RU003881"/>
    </source>
</evidence>
<keyword evidence="13" id="KW-1185">Reference proteome</keyword>
<sequence length="416" mass="45854">MHEKMREKKVENYDVVVIGGGAAGMTAAIYAGRARLKTIMIEKSLPGGLATYTNEIENYPGFPEGNTGLGLMQLFERQAKKFNVKVKLAEVQGVELEGETKVVKTFRTDYHAKAVIIATGGKPRLTGAKGEEKFLYDKGISFCATCDAAYYTGKEVMVIGSGDAAIEEAIFLTKFASKVYISVIHDVGIMDANKVAQEQARQNEKLHFIWNTVVEEFAGSERLDTVILKNVKTGERIPVKVDGCFLFIGYLPNTDLFRGIINMNERGYIITNEQMETNIPGVFAAGDVRDKVLRQVATAVGDGAIAGFMAERYIAESEYFAREFREVKGPQLVFCYDPTDARCREMMTVVEAILQKHPEIKLSKIDVYKGKSMALRLGLTGDPCLVLIHGGRVTEVLALPGLTPELIEARIKQLAA</sequence>
<evidence type="ECO:0000259" key="11">
    <source>
        <dbReference type="Pfam" id="PF07992"/>
    </source>
</evidence>
<dbReference type="InterPro" id="IPR023753">
    <property type="entry name" value="FAD/NAD-binding_dom"/>
</dbReference>
<dbReference type="SUPFAM" id="SSF51905">
    <property type="entry name" value="FAD/NAD(P)-binding domain"/>
    <property type="match status" value="1"/>
</dbReference>
<name>A0A151B0I7_9FIRM</name>
<evidence type="ECO:0000256" key="1">
    <source>
        <dbReference type="ARBA" id="ARBA00009333"/>
    </source>
</evidence>
<feature type="transmembrane region" description="Helical" evidence="9">
    <location>
        <begin position="12"/>
        <end position="32"/>
    </location>
</feature>
<dbReference type="Pfam" id="PF00085">
    <property type="entry name" value="Thioredoxin"/>
    <property type="match status" value="1"/>
</dbReference>
<dbReference type="CDD" id="cd02947">
    <property type="entry name" value="TRX_family"/>
    <property type="match status" value="1"/>
</dbReference>
<comment type="cofactor">
    <cofactor evidence="8">
        <name>FAD</name>
        <dbReference type="ChEBI" id="CHEBI:57692"/>
    </cofactor>
    <text evidence="8">Binds 1 FAD per subunit.</text>
</comment>
<evidence type="ECO:0000256" key="9">
    <source>
        <dbReference type="SAM" id="Phobius"/>
    </source>
</evidence>
<evidence type="ECO:0000256" key="4">
    <source>
        <dbReference type="ARBA" id="ARBA00023002"/>
    </source>
</evidence>
<dbReference type="InterPro" id="IPR008255">
    <property type="entry name" value="Pyr_nucl-diS_OxRdtase_2_AS"/>
</dbReference>
<dbReference type="PANTHER" id="PTHR48105">
    <property type="entry name" value="THIOREDOXIN REDUCTASE 1-RELATED-RELATED"/>
    <property type="match status" value="1"/>
</dbReference>
<dbReference type="GO" id="GO:0004791">
    <property type="term" value="F:thioredoxin-disulfide reductase (NADPH) activity"/>
    <property type="evidence" value="ECO:0007669"/>
    <property type="project" value="UniProtKB-UniRule"/>
</dbReference>
<dbReference type="PATRIC" id="fig|1122241.3.peg.150"/>
<dbReference type="Gene3D" id="3.40.30.10">
    <property type="entry name" value="Glutaredoxin"/>
    <property type="match status" value="1"/>
</dbReference>
<evidence type="ECO:0000256" key="7">
    <source>
        <dbReference type="RuleBase" id="RU003880"/>
    </source>
</evidence>
<evidence type="ECO:0000256" key="2">
    <source>
        <dbReference type="ARBA" id="ARBA00022630"/>
    </source>
</evidence>
<dbReference type="InterPro" id="IPR036249">
    <property type="entry name" value="Thioredoxin-like_sf"/>
</dbReference>
<keyword evidence="4 7" id="KW-0560">Oxidoreductase</keyword>
<keyword evidence="9" id="KW-1133">Transmembrane helix</keyword>
<feature type="domain" description="Thioredoxin" evidence="10">
    <location>
        <begin position="317"/>
        <end position="394"/>
    </location>
</feature>
<dbReference type="GO" id="GO:0005737">
    <property type="term" value="C:cytoplasm"/>
    <property type="evidence" value="ECO:0007669"/>
    <property type="project" value="InterPro"/>
</dbReference>
<comment type="subunit">
    <text evidence="7">Homodimer.</text>
</comment>
<dbReference type="NCBIfam" id="TIGR01292">
    <property type="entry name" value="TRX_reduct"/>
    <property type="match status" value="1"/>
</dbReference>
<dbReference type="InterPro" id="IPR005982">
    <property type="entry name" value="Thioredox_Rdtase"/>
</dbReference>
<accession>A0A151B0I7</accession>
<evidence type="ECO:0000313" key="12">
    <source>
        <dbReference type="EMBL" id="KYH33435.1"/>
    </source>
</evidence>
<dbReference type="Pfam" id="PF07992">
    <property type="entry name" value="Pyr_redox_2"/>
    <property type="match status" value="1"/>
</dbReference>
<keyword evidence="9" id="KW-0472">Membrane</keyword>
<organism evidence="12 13">
    <name type="scientific">Moorella mulderi DSM 14980</name>
    <dbReference type="NCBI Taxonomy" id="1122241"/>
    <lineage>
        <taxon>Bacteria</taxon>
        <taxon>Bacillati</taxon>
        <taxon>Bacillota</taxon>
        <taxon>Clostridia</taxon>
        <taxon>Neomoorellales</taxon>
        <taxon>Neomoorellaceae</taxon>
        <taxon>Neomoorella</taxon>
    </lineage>
</organism>
<dbReference type="EMBL" id="LTBC01000001">
    <property type="protein sequence ID" value="KYH33435.1"/>
    <property type="molecule type" value="Genomic_DNA"/>
</dbReference>
<keyword evidence="6 7" id="KW-0676">Redox-active center</keyword>
<evidence type="ECO:0000256" key="3">
    <source>
        <dbReference type="ARBA" id="ARBA00022827"/>
    </source>
</evidence>
<evidence type="ECO:0000256" key="5">
    <source>
        <dbReference type="ARBA" id="ARBA00023157"/>
    </source>
</evidence>
<keyword evidence="2 7" id="KW-0285">Flavoprotein</keyword>